<dbReference type="PANTHER" id="PTHR36839:SF1">
    <property type="entry name" value="METALLO-BETA-LACTAMASE FAMILY PROTEIN (AFU_ORTHOLOGUE AFUA_5G12770)"/>
    <property type="match status" value="1"/>
</dbReference>
<dbReference type="InterPro" id="IPR001279">
    <property type="entry name" value="Metallo-B-lactamas"/>
</dbReference>
<feature type="domain" description="Metallo-beta-lactamase" evidence="2">
    <location>
        <begin position="68"/>
        <end position="219"/>
    </location>
</feature>
<evidence type="ECO:0000313" key="4">
    <source>
        <dbReference type="Proteomes" id="UP000799764"/>
    </source>
</evidence>
<evidence type="ECO:0000259" key="2">
    <source>
        <dbReference type="SMART" id="SM00849"/>
    </source>
</evidence>
<dbReference type="Gene3D" id="3.60.15.10">
    <property type="entry name" value="Ribonuclease Z/Hydroxyacylglutathione hydrolase-like"/>
    <property type="match status" value="1"/>
</dbReference>
<feature type="region of interest" description="Disordered" evidence="1">
    <location>
        <begin position="1"/>
        <end position="34"/>
    </location>
</feature>
<feature type="compositionally biased region" description="Polar residues" evidence="1">
    <location>
        <begin position="9"/>
        <end position="28"/>
    </location>
</feature>
<name>A0A9P4U4W2_9PLEO</name>
<accession>A0A9P4U4W2</accession>
<dbReference type="SMART" id="SM00849">
    <property type="entry name" value="Lactamase_B"/>
    <property type="match status" value="1"/>
</dbReference>
<reference evidence="3" key="1">
    <citation type="journal article" date="2020" name="Stud. Mycol.">
        <title>101 Dothideomycetes genomes: a test case for predicting lifestyles and emergence of pathogens.</title>
        <authorList>
            <person name="Haridas S."/>
            <person name="Albert R."/>
            <person name="Binder M."/>
            <person name="Bloem J."/>
            <person name="Labutti K."/>
            <person name="Salamov A."/>
            <person name="Andreopoulos B."/>
            <person name="Baker S."/>
            <person name="Barry K."/>
            <person name="Bills G."/>
            <person name="Bluhm B."/>
            <person name="Cannon C."/>
            <person name="Castanera R."/>
            <person name="Culley D."/>
            <person name="Daum C."/>
            <person name="Ezra D."/>
            <person name="Gonzalez J."/>
            <person name="Henrissat B."/>
            <person name="Kuo A."/>
            <person name="Liang C."/>
            <person name="Lipzen A."/>
            <person name="Lutzoni F."/>
            <person name="Magnuson J."/>
            <person name="Mondo S."/>
            <person name="Nolan M."/>
            <person name="Ohm R."/>
            <person name="Pangilinan J."/>
            <person name="Park H.-J."/>
            <person name="Ramirez L."/>
            <person name="Alfaro M."/>
            <person name="Sun H."/>
            <person name="Tritt A."/>
            <person name="Yoshinaga Y."/>
            <person name="Zwiers L.-H."/>
            <person name="Turgeon B."/>
            <person name="Goodwin S."/>
            <person name="Spatafora J."/>
            <person name="Crous P."/>
            <person name="Grigoriev I."/>
        </authorList>
    </citation>
    <scope>NUCLEOTIDE SEQUENCE</scope>
    <source>
        <strain evidence="3">CBS 690.94</strain>
    </source>
</reference>
<dbReference type="AlphaFoldDB" id="A0A9P4U4W2"/>
<sequence length="281" mass="31248">DPRQYVPPTGQQWTSLNNESASQQNEFTTDPHDPRIHYITTKPIAPSTTTMPAGLSESTSTTKQLGIGERAILLQTDAGNVLWDLVAWLDDGTVDFIKSKGGLKAIVISHPHFWTTHLEWARVFGCPVYLQEADREWLQRTDPQGLRRFISGETQILPGITSLQASGHFPGSSFLHWDRKLFIADTMMSVPSGFSNPTSSHTPSPGAITFSFMWAYPNMIPLPPSEVLGIWRSIKGWEFESTYGGFMGQNVSRKGLKGEVLESAKVFVRRGGHEKAGIFEE</sequence>
<protein>
    <recommendedName>
        <fullName evidence="2">Metallo-beta-lactamase domain-containing protein</fullName>
    </recommendedName>
</protein>
<evidence type="ECO:0000256" key="1">
    <source>
        <dbReference type="SAM" id="MobiDB-lite"/>
    </source>
</evidence>
<dbReference type="SUPFAM" id="SSF56281">
    <property type="entry name" value="Metallo-hydrolase/oxidoreductase"/>
    <property type="match status" value="1"/>
</dbReference>
<organism evidence="3 4">
    <name type="scientific">Karstenula rhodostoma CBS 690.94</name>
    <dbReference type="NCBI Taxonomy" id="1392251"/>
    <lineage>
        <taxon>Eukaryota</taxon>
        <taxon>Fungi</taxon>
        <taxon>Dikarya</taxon>
        <taxon>Ascomycota</taxon>
        <taxon>Pezizomycotina</taxon>
        <taxon>Dothideomycetes</taxon>
        <taxon>Pleosporomycetidae</taxon>
        <taxon>Pleosporales</taxon>
        <taxon>Massarineae</taxon>
        <taxon>Didymosphaeriaceae</taxon>
        <taxon>Karstenula</taxon>
    </lineage>
</organism>
<feature type="non-terminal residue" evidence="3">
    <location>
        <position position="281"/>
    </location>
</feature>
<comment type="caution">
    <text evidence="3">The sequence shown here is derived from an EMBL/GenBank/DDBJ whole genome shotgun (WGS) entry which is preliminary data.</text>
</comment>
<dbReference type="EMBL" id="MU001516">
    <property type="protein sequence ID" value="KAF2437450.1"/>
    <property type="molecule type" value="Genomic_DNA"/>
</dbReference>
<dbReference type="OrthoDB" id="17458at2759"/>
<feature type="non-terminal residue" evidence="3">
    <location>
        <position position="1"/>
    </location>
</feature>
<keyword evidence="4" id="KW-1185">Reference proteome</keyword>
<evidence type="ECO:0000313" key="3">
    <source>
        <dbReference type="EMBL" id="KAF2437450.1"/>
    </source>
</evidence>
<dbReference type="PANTHER" id="PTHR36839">
    <property type="entry name" value="METALLO-BETA-LACTAMASE FAMILY PROTEIN (AFU_ORTHOLOGUE AFUA_5G12770)"/>
    <property type="match status" value="1"/>
</dbReference>
<dbReference type="Proteomes" id="UP000799764">
    <property type="component" value="Unassembled WGS sequence"/>
</dbReference>
<proteinExistence type="predicted"/>
<dbReference type="InterPro" id="IPR036866">
    <property type="entry name" value="RibonucZ/Hydroxyglut_hydro"/>
</dbReference>
<gene>
    <name evidence="3" type="ORF">P171DRAFT_339245</name>
</gene>